<dbReference type="Pfam" id="PF22725">
    <property type="entry name" value="GFO_IDH_MocA_C3"/>
    <property type="match status" value="1"/>
</dbReference>
<dbReference type="PANTHER" id="PTHR43377:SF8">
    <property type="entry name" value="BLR3664 PROTEIN"/>
    <property type="match status" value="1"/>
</dbReference>
<dbReference type="PANTHER" id="PTHR43377">
    <property type="entry name" value="BILIVERDIN REDUCTASE A"/>
    <property type="match status" value="1"/>
</dbReference>
<dbReference type="EMBL" id="FSRL01000001">
    <property type="protein sequence ID" value="SIO12206.1"/>
    <property type="molecule type" value="Genomic_DNA"/>
</dbReference>
<dbReference type="OrthoDB" id="9792935at2"/>
<dbReference type="AlphaFoldDB" id="A0A1N6GXI3"/>
<gene>
    <name evidence="3" type="ORF">SAMN05444002_2877</name>
</gene>
<dbReference type="Gene3D" id="3.30.360.10">
    <property type="entry name" value="Dihydrodipicolinate Reductase, domain 2"/>
    <property type="match status" value="1"/>
</dbReference>
<feature type="domain" description="GFO/IDH/MocA-like oxidoreductase" evidence="2">
    <location>
        <begin position="134"/>
        <end position="261"/>
    </location>
</feature>
<dbReference type="RefSeq" id="WP_074256845.1">
    <property type="nucleotide sequence ID" value="NZ_FSRL01000001.1"/>
</dbReference>
<dbReference type="Pfam" id="PF01408">
    <property type="entry name" value="GFO_IDH_MocA"/>
    <property type="match status" value="1"/>
</dbReference>
<feature type="domain" description="Gfo/Idh/MocA-like oxidoreductase N-terminal" evidence="1">
    <location>
        <begin position="9"/>
        <end position="120"/>
    </location>
</feature>
<sequence length="354" mass="37636">MSAALPLCIIGAGAIGMRHVEVASASPDVTISAIVEPHAPRRAELAAQGLPMVASLAEVPEGTRAAIIASPTNDHFATALACLERGWHVLVEKPITTTPGEARRLEAEAKARGLHLITGHHRRCHPYTQQARAALGTLGRLVGLSGHWSLRKHNTYYDVEWRRSPGAGPVMTNLCHEADLLAFLLGPITEVTALTSNTVRGHVIEDTAALAFRFESGVLGSYFVSDAGASPWSFEASSSENPDIAGSGQDYLRFTGTEGALEFPSLTRWGASAPGEVEWRKPLARTPGPETPRIDPLAEQLRRFAALCAGGTDNVLCTAAEGRAALEVTLATLLSARESRPVAPGEVPDDFRGH</sequence>
<dbReference type="InterPro" id="IPR000683">
    <property type="entry name" value="Gfo/Idh/MocA-like_OxRdtase_N"/>
</dbReference>
<proteinExistence type="predicted"/>
<dbReference type="Proteomes" id="UP000184932">
    <property type="component" value="Unassembled WGS sequence"/>
</dbReference>
<organism evidence="3 4">
    <name type="scientific">Vannielia litorea</name>
    <dbReference type="NCBI Taxonomy" id="1217970"/>
    <lineage>
        <taxon>Bacteria</taxon>
        <taxon>Pseudomonadati</taxon>
        <taxon>Pseudomonadota</taxon>
        <taxon>Alphaproteobacteria</taxon>
        <taxon>Rhodobacterales</taxon>
        <taxon>Paracoccaceae</taxon>
        <taxon>Vannielia</taxon>
    </lineage>
</organism>
<accession>A0A1N6GXI3</accession>
<dbReference type="Gene3D" id="3.40.50.720">
    <property type="entry name" value="NAD(P)-binding Rossmann-like Domain"/>
    <property type="match status" value="1"/>
</dbReference>
<dbReference type="InterPro" id="IPR036291">
    <property type="entry name" value="NAD(P)-bd_dom_sf"/>
</dbReference>
<name>A0A1N6GXI3_9RHOB</name>
<evidence type="ECO:0000313" key="3">
    <source>
        <dbReference type="EMBL" id="SIO12206.1"/>
    </source>
</evidence>
<dbReference type="SUPFAM" id="SSF51735">
    <property type="entry name" value="NAD(P)-binding Rossmann-fold domains"/>
    <property type="match status" value="1"/>
</dbReference>
<dbReference type="InterPro" id="IPR055170">
    <property type="entry name" value="GFO_IDH_MocA-like_dom"/>
</dbReference>
<dbReference type="GO" id="GO:0000166">
    <property type="term" value="F:nucleotide binding"/>
    <property type="evidence" value="ECO:0007669"/>
    <property type="project" value="InterPro"/>
</dbReference>
<dbReference type="STRING" id="1217970.SAMN05444002_2877"/>
<evidence type="ECO:0000259" key="1">
    <source>
        <dbReference type="Pfam" id="PF01408"/>
    </source>
</evidence>
<keyword evidence="4" id="KW-1185">Reference proteome</keyword>
<dbReference type="InterPro" id="IPR051450">
    <property type="entry name" value="Gfo/Idh/MocA_Oxidoreductases"/>
</dbReference>
<evidence type="ECO:0000259" key="2">
    <source>
        <dbReference type="Pfam" id="PF22725"/>
    </source>
</evidence>
<protein>
    <submittedName>
        <fullName evidence="3">Predicted dehydrogenase</fullName>
    </submittedName>
</protein>
<evidence type="ECO:0000313" key="4">
    <source>
        <dbReference type="Proteomes" id="UP000184932"/>
    </source>
</evidence>
<dbReference type="SUPFAM" id="SSF55347">
    <property type="entry name" value="Glyceraldehyde-3-phosphate dehydrogenase-like, C-terminal domain"/>
    <property type="match status" value="1"/>
</dbReference>
<reference evidence="4" key="1">
    <citation type="submission" date="2016-11" db="EMBL/GenBank/DDBJ databases">
        <authorList>
            <person name="Varghese N."/>
            <person name="Submissions S."/>
        </authorList>
    </citation>
    <scope>NUCLEOTIDE SEQUENCE [LARGE SCALE GENOMIC DNA]</scope>
    <source>
        <strain evidence="4">DSM 29440</strain>
    </source>
</reference>